<organism evidence="1 2">
    <name type="scientific">Shinella curvata</name>
    <dbReference type="NCBI Taxonomy" id="1817964"/>
    <lineage>
        <taxon>Bacteria</taxon>
        <taxon>Pseudomonadati</taxon>
        <taxon>Pseudomonadota</taxon>
        <taxon>Alphaproteobacteria</taxon>
        <taxon>Hyphomicrobiales</taxon>
        <taxon>Rhizobiaceae</taxon>
        <taxon>Shinella</taxon>
    </lineage>
</organism>
<dbReference type="InterPro" id="IPR035959">
    <property type="entry name" value="RutC-like_sf"/>
</dbReference>
<dbReference type="RefSeq" id="WP_244762640.1">
    <property type="nucleotide sequence ID" value="NZ_JALJCJ010000005.1"/>
</dbReference>
<dbReference type="EMBL" id="WHSC02000005">
    <property type="protein sequence ID" value="MDO6122124.1"/>
    <property type="molecule type" value="Genomic_DNA"/>
</dbReference>
<protein>
    <submittedName>
        <fullName evidence="1">RidA family protein</fullName>
    </submittedName>
</protein>
<dbReference type="Gene3D" id="3.30.1330.40">
    <property type="entry name" value="RutC-like"/>
    <property type="match status" value="1"/>
</dbReference>
<reference evidence="1" key="1">
    <citation type="submission" date="2022-04" db="EMBL/GenBank/DDBJ databases">
        <title>Shinella lacus sp. nov., a novel member of the genus Shinella from water.</title>
        <authorList>
            <person name="Deng Y."/>
        </authorList>
    </citation>
    <scope>NUCLEOTIDE SEQUENCE</scope>
    <source>
        <strain evidence="1">JCM 31239</strain>
    </source>
</reference>
<dbReference type="Proteomes" id="UP001177080">
    <property type="component" value="Unassembled WGS sequence"/>
</dbReference>
<name>A0ABT8XEF3_9HYPH</name>
<sequence length="133" mass="14581">MSLRRHVVANAAPPPATARYAHAVEAAGLLHVTGQLPIYPDSPEESLPASIEAQAELVFLNLRRILDATGYRLENTVFARIYLTHFSRDYVGLNAVYHRHFSEDAHLPARTTVGVAALGRDALVEIDLVVAKN</sequence>
<evidence type="ECO:0000313" key="2">
    <source>
        <dbReference type="Proteomes" id="UP001177080"/>
    </source>
</evidence>
<evidence type="ECO:0000313" key="1">
    <source>
        <dbReference type="EMBL" id="MDO6122124.1"/>
    </source>
</evidence>
<proteinExistence type="predicted"/>
<accession>A0ABT8XEF3</accession>
<dbReference type="PANTHER" id="PTHR11803:SF39">
    <property type="entry name" value="2-IMINOBUTANOATE_2-IMINOPROPANOATE DEAMINASE"/>
    <property type="match status" value="1"/>
</dbReference>
<gene>
    <name evidence="1" type="ORF">GB928_013100</name>
</gene>
<dbReference type="CDD" id="cd00448">
    <property type="entry name" value="YjgF_YER057c_UK114_family"/>
    <property type="match status" value="1"/>
</dbReference>
<dbReference type="Pfam" id="PF01042">
    <property type="entry name" value="Ribonuc_L-PSP"/>
    <property type="match status" value="1"/>
</dbReference>
<keyword evidence="2" id="KW-1185">Reference proteome</keyword>
<dbReference type="SUPFAM" id="SSF55298">
    <property type="entry name" value="YjgF-like"/>
    <property type="match status" value="1"/>
</dbReference>
<dbReference type="InterPro" id="IPR006175">
    <property type="entry name" value="YjgF/YER057c/UK114"/>
</dbReference>
<dbReference type="PANTHER" id="PTHR11803">
    <property type="entry name" value="2-IMINOBUTANOATE/2-IMINOPROPANOATE DEAMINASE RIDA"/>
    <property type="match status" value="1"/>
</dbReference>
<comment type="caution">
    <text evidence="1">The sequence shown here is derived from an EMBL/GenBank/DDBJ whole genome shotgun (WGS) entry which is preliminary data.</text>
</comment>